<dbReference type="RefSeq" id="WP_174880999.1">
    <property type="nucleotide sequence ID" value="NZ_CADEPK010000299.1"/>
</dbReference>
<organism evidence="1 2">
    <name type="scientific">Metabacillus niabensis</name>
    <dbReference type="NCBI Taxonomy" id="324854"/>
    <lineage>
        <taxon>Bacteria</taxon>
        <taxon>Bacillati</taxon>
        <taxon>Bacillota</taxon>
        <taxon>Bacilli</taxon>
        <taxon>Bacillales</taxon>
        <taxon>Bacillaceae</taxon>
        <taxon>Metabacillus</taxon>
    </lineage>
</organism>
<dbReference type="InterPro" id="IPR036388">
    <property type="entry name" value="WH-like_DNA-bd_sf"/>
</dbReference>
<gene>
    <name evidence="1" type="ORF">J2S02_003677</name>
</gene>
<dbReference type="Gene3D" id="1.10.10.10">
    <property type="entry name" value="Winged helix-like DNA-binding domain superfamily/Winged helix DNA-binding domain"/>
    <property type="match status" value="1"/>
</dbReference>
<dbReference type="GO" id="GO:0003677">
    <property type="term" value="F:DNA binding"/>
    <property type="evidence" value="ECO:0007669"/>
    <property type="project" value="UniProtKB-KW"/>
</dbReference>
<evidence type="ECO:0000313" key="1">
    <source>
        <dbReference type="EMBL" id="MDQ0227332.1"/>
    </source>
</evidence>
<reference evidence="1 2" key="1">
    <citation type="submission" date="2023-07" db="EMBL/GenBank/DDBJ databases">
        <title>Genomic Encyclopedia of Type Strains, Phase IV (KMG-IV): sequencing the most valuable type-strain genomes for metagenomic binning, comparative biology and taxonomic classification.</title>
        <authorList>
            <person name="Goeker M."/>
        </authorList>
    </citation>
    <scope>NUCLEOTIDE SEQUENCE [LARGE SCALE GENOMIC DNA]</scope>
    <source>
        <strain evidence="1 2">DSM 17723</strain>
    </source>
</reference>
<accession>A0ABT9Z680</accession>
<evidence type="ECO:0000313" key="2">
    <source>
        <dbReference type="Proteomes" id="UP001232245"/>
    </source>
</evidence>
<name>A0ABT9Z680_9BACI</name>
<keyword evidence="2" id="KW-1185">Reference proteome</keyword>
<dbReference type="Proteomes" id="UP001232245">
    <property type="component" value="Unassembled WGS sequence"/>
</dbReference>
<comment type="caution">
    <text evidence="1">The sequence shown here is derived from an EMBL/GenBank/DDBJ whole genome shotgun (WGS) entry which is preliminary data.</text>
</comment>
<sequence>MEKLTYETIQNYQSFESTEEMDKAVRGFLYKHKGELSEGDLKVLQQIWRHSVKVIGVSFAKYEYIAEQANVSRRTAMRAVKKFVEKGLMKKIPTARMNGKQGVNILVIQPFASFDSLKNDVSPHAVTPADTPNKTENKQDSLCEKDLKPNNVIEQVEPSLEQLDSSYLPESVSPKFVEAAKPFFPAIEIYRLWQRVLIVYSKMQLQKNLEDVIDKVIDAFKQTVFAKKLGKIRSTFAGYFYTILYASLVVEKRKETKHLFYNFLNEGE</sequence>
<proteinExistence type="predicted"/>
<keyword evidence="1" id="KW-0238">DNA-binding</keyword>
<dbReference type="Pfam" id="PF13730">
    <property type="entry name" value="HTH_36"/>
    <property type="match status" value="1"/>
</dbReference>
<dbReference type="EMBL" id="JAUSTZ010000008">
    <property type="protein sequence ID" value="MDQ0227332.1"/>
    <property type="molecule type" value="Genomic_DNA"/>
</dbReference>
<protein>
    <submittedName>
        <fullName evidence="1">DNA-binding Lrp family transcriptional regulator</fullName>
    </submittedName>
</protein>